<dbReference type="Gene3D" id="3.60.15.10">
    <property type="entry name" value="Ribonuclease Z/Hydroxyacylglutathione hydrolase-like"/>
    <property type="match status" value="1"/>
</dbReference>
<evidence type="ECO:0000259" key="1">
    <source>
        <dbReference type="SMART" id="SM00849"/>
    </source>
</evidence>
<dbReference type="SUPFAM" id="SSF56281">
    <property type="entry name" value="Metallo-hydrolase/oxidoreductase"/>
    <property type="match status" value="1"/>
</dbReference>
<keyword evidence="2" id="KW-0378">Hydrolase</keyword>
<dbReference type="AlphaFoldDB" id="A0A4R2RBS7"/>
<dbReference type="InterPro" id="IPR050662">
    <property type="entry name" value="Sec-metab_biosynth-thioest"/>
</dbReference>
<dbReference type="Pfam" id="PF17778">
    <property type="entry name" value="WHD_BLACT"/>
    <property type="match status" value="1"/>
</dbReference>
<dbReference type="PANTHER" id="PTHR23131:SF0">
    <property type="entry name" value="ENDORIBONUCLEASE LACTB2"/>
    <property type="match status" value="1"/>
</dbReference>
<feature type="domain" description="Metallo-beta-lactamase" evidence="1">
    <location>
        <begin position="32"/>
        <end position="191"/>
    </location>
</feature>
<reference evidence="2 3" key="1">
    <citation type="submission" date="2019-03" db="EMBL/GenBank/DDBJ databases">
        <title>Genomic Encyclopedia of Type Strains, Phase IV (KMG-IV): sequencing the most valuable type-strain genomes for metagenomic binning, comparative biology and taxonomic classification.</title>
        <authorList>
            <person name="Goeker M."/>
        </authorList>
    </citation>
    <scope>NUCLEOTIDE SEQUENCE [LARGE SCALE GENOMIC DNA]</scope>
    <source>
        <strain evidence="2 3">DSM 45765</strain>
    </source>
</reference>
<gene>
    <name evidence="2" type="ORF">EV191_101823</name>
</gene>
<accession>A0A4R2RBS7</accession>
<dbReference type="Gene3D" id="1.10.10.10">
    <property type="entry name" value="Winged helix-like DNA-binding domain superfamily/Winged helix DNA-binding domain"/>
    <property type="match status" value="1"/>
</dbReference>
<dbReference type="InterPro" id="IPR036866">
    <property type="entry name" value="RibonucZ/Hydroxyglut_hydro"/>
</dbReference>
<dbReference type="Proteomes" id="UP000294911">
    <property type="component" value="Unassembled WGS sequence"/>
</dbReference>
<dbReference type="InterPro" id="IPR041516">
    <property type="entry name" value="LACTB2_WH"/>
</dbReference>
<dbReference type="EMBL" id="SLXQ01000001">
    <property type="protein sequence ID" value="TCP56875.1"/>
    <property type="molecule type" value="Genomic_DNA"/>
</dbReference>
<sequence length="263" mass="28573">MTAHPWYGELRQVTPFASVLLERNPSSMTLEGTNTWVLRAPDSAHCVIVDPGYHDLEHLELVADCGPAELVLLTHHHGDHSEGAGWLADQMGAPVRAFDSALCQDATAVQHEDVVRAAGLDLRVLHTPGHTADSICLDVSHAGERAVLTGDTVLGRGTTVIAHPDGQLGAYLDSMRVLVDLPAGVRGLPGHGPEMADLAETARYYLRHREERLDQVRDALRQLGASATPRQVVELVYADVDQALWGPAEWSVRAQLDYLRAEA</sequence>
<dbReference type="InterPro" id="IPR036388">
    <property type="entry name" value="WH-like_DNA-bd_sf"/>
</dbReference>
<dbReference type="PANTHER" id="PTHR23131">
    <property type="entry name" value="ENDORIBONUCLEASE LACTB2"/>
    <property type="match status" value="1"/>
</dbReference>
<dbReference type="RefSeq" id="WP_132875418.1">
    <property type="nucleotide sequence ID" value="NZ_SLXQ01000001.1"/>
</dbReference>
<evidence type="ECO:0000313" key="2">
    <source>
        <dbReference type="EMBL" id="TCP56875.1"/>
    </source>
</evidence>
<dbReference type="SMART" id="SM00849">
    <property type="entry name" value="Lactamase_B"/>
    <property type="match status" value="1"/>
</dbReference>
<protein>
    <submittedName>
        <fullName evidence="2">Glyoxylase-like metal-dependent hydrolase (Beta-lactamase superfamily II)</fullName>
    </submittedName>
</protein>
<dbReference type="GO" id="GO:0016787">
    <property type="term" value="F:hydrolase activity"/>
    <property type="evidence" value="ECO:0007669"/>
    <property type="project" value="UniProtKB-KW"/>
</dbReference>
<dbReference type="InterPro" id="IPR001279">
    <property type="entry name" value="Metallo-B-lactamas"/>
</dbReference>
<evidence type="ECO:0000313" key="3">
    <source>
        <dbReference type="Proteomes" id="UP000294911"/>
    </source>
</evidence>
<keyword evidence="3" id="KW-1185">Reference proteome</keyword>
<dbReference type="CDD" id="cd16278">
    <property type="entry name" value="metallo-hydrolase-like_MBL-fold"/>
    <property type="match status" value="1"/>
</dbReference>
<dbReference type="Pfam" id="PF00753">
    <property type="entry name" value="Lactamase_B"/>
    <property type="match status" value="1"/>
</dbReference>
<comment type="caution">
    <text evidence="2">The sequence shown here is derived from an EMBL/GenBank/DDBJ whole genome shotgun (WGS) entry which is preliminary data.</text>
</comment>
<dbReference type="OrthoDB" id="9788263at2"/>
<proteinExistence type="predicted"/>
<name>A0A4R2RBS7_9PSEU</name>
<organism evidence="2 3">
    <name type="scientific">Tamaricihabitans halophyticus</name>
    <dbReference type="NCBI Taxonomy" id="1262583"/>
    <lineage>
        <taxon>Bacteria</taxon>
        <taxon>Bacillati</taxon>
        <taxon>Actinomycetota</taxon>
        <taxon>Actinomycetes</taxon>
        <taxon>Pseudonocardiales</taxon>
        <taxon>Pseudonocardiaceae</taxon>
        <taxon>Tamaricihabitans</taxon>
    </lineage>
</organism>